<organism evidence="4 5">
    <name type="scientific">Aliikangiella maris</name>
    <dbReference type="NCBI Taxonomy" id="3162458"/>
    <lineage>
        <taxon>Bacteria</taxon>
        <taxon>Pseudomonadati</taxon>
        <taxon>Pseudomonadota</taxon>
        <taxon>Gammaproteobacteria</taxon>
        <taxon>Oceanospirillales</taxon>
        <taxon>Pleioneaceae</taxon>
        <taxon>Aliikangiella</taxon>
    </lineage>
</organism>
<protein>
    <submittedName>
        <fullName evidence="4">RHS repeat domain-containing protein</fullName>
    </submittedName>
</protein>
<accession>A0ABV3MV09</accession>
<dbReference type="NCBIfam" id="TIGR01643">
    <property type="entry name" value="YD_repeat_2x"/>
    <property type="match status" value="1"/>
</dbReference>
<evidence type="ECO:0000259" key="3">
    <source>
        <dbReference type="Pfam" id="PF25023"/>
    </source>
</evidence>
<keyword evidence="2" id="KW-0812">Transmembrane</keyword>
<keyword evidence="5" id="KW-1185">Reference proteome</keyword>
<proteinExistence type="predicted"/>
<name>A0ABV3MV09_9GAMM</name>
<keyword evidence="1" id="KW-0677">Repeat</keyword>
<dbReference type="InterPro" id="IPR056823">
    <property type="entry name" value="TEN-like_YD-shell"/>
</dbReference>
<gene>
    <name evidence="4" type="ORF">ABVT42_21340</name>
</gene>
<dbReference type="Gene3D" id="2.180.10.10">
    <property type="entry name" value="RHS repeat-associated core"/>
    <property type="match status" value="1"/>
</dbReference>
<dbReference type="Pfam" id="PF25023">
    <property type="entry name" value="TEN_YD-shell"/>
    <property type="match status" value="1"/>
</dbReference>
<feature type="transmembrane region" description="Helical" evidence="2">
    <location>
        <begin position="291"/>
        <end position="312"/>
    </location>
</feature>
<dbReference type="EMBL" id="JBFDAH010000050">
    <property type="protein sequence ID" value="MEW4368027.1"/>
    <property type="molecule type" value="Genomic_DNA"/>
</dbReference>
<evidence type="ECO:0000313" key="5">
    <source>
        <dbReference type="Proteomes" id="UP001554427"/>
    </source>
</evidence>
<evidence type="ECO:0000313" key="4">
    <source>
        <dbReference type="EMBL" id="MEW4368027.1"/>
    </source>
</evidence>
<keyword evidence="2" id="KW-1133">Transmembrane helix</keyword>
<evidence type="ECO:0000256" key="1">
    <source>
        <dbReference type="ARBA" id="ARBA00022737"/>
    </source>
</evidence>
<keyword evidence="2" id="KW-0472">Membrane</keyword>
<comment type="caution">
    <text evidence="4">The sequence shown here is derived from an EMBL/GenBank/DDBJ whole genome shotgun (WGS) entry which is preliminary data.</text>
</comment>
<dbReference type="Proteomes" id="UP001554427">
    <property type="component" value="Unassembled WGS sequence"/>
</dbReference>
<evidence type="ECO:0000256" key="2">
    <source>
        <dbReference type="SAM" id="Phobius"/>
    </source>
</evidence>
<sequence>MIKQKDELKTTTTRFGVTTVIDKIIDTKTLLEIPKTITSTYSDDVVSRITIDKQYAANNTDMRELTTSLTQNGNTATVHTNYVTGLSTVTSAENRVVTQQVDPLTGLLNSAEVTGLSPVSFDYDNRGRIKTVTAGDRTTTYIYEAAGKGQVTSIVNAENQTTAFAYDDLGRVNQITYHDNSVLNQKFDANGNLEWLQPPGQPKHYFNYNSVNKADKYTPPVVDGITEPQTVYQYDKDRKLDKIIRPDLQELTFNYQANNSRLDNLVIPRGTYTYGYNALGQVNSITAPDDGVLTLGVVYFFTIILLANLFIIRLCKN</sequence>
<dbReference type="RefSeq" id="WP_367024399.1">
    <property type="nucleotide sequence ID" value="NZ_JBFDAH010000050.1"/>
</dbReference>
<reference evidence="4 5" key="1">
    <citation type="submission" date="2024-06" db="EMBL/GenBank/DDBJ databases">
        <title>Aliikangiella maris sp. nov., sp. nov., a phycosphere bacterium isolated from seawater and ecosystem role in Phaeocystis globosa blooms.</title>
        <authorList>
            <person name="Li F."/>
        </authorList>
    </citation>
    <scope>NUCLEOTIDE SEQUENCE [LARGE SCALE GENOMIC DNA]</scope>
    <source>
        <strain evidence="4 5">GXAS 306</strain>
    </source>
</reference>
<feature type="domain" description="Teneurin-like YD-shell" evidence="3">
    <location>
        <begin position="48"/>
        <end position="286"/>
    </location>
</feature>
<dbReference type="InterPro" id="IPR006530">
    <property type="entry name" value="YD"/>
</dbReference>